<gene>
    <name evidence="2" type="ORF">BDV39DRAFT_125082</name>
</gene>
<sequence>MPLWWRIVRMDRVCQWRIEIDLRPGSQSWEGKVEAEKKEKKKKGKRWIPLRVATCNTASSVVVMVMVEALEGRKKKKKKKKKRKRRNPHQFQSGVWRLFLKFVSLSLSLSSFYHTTCCRTFHSFQT</sequence>
<keyword evidence="1" id="KW-0812">Transmembrane</keyword>
<evidence type="ECO:0000313" key="2">
    <source>
        <dbReference type="EMBL" id="KAE8324127.1"/>
    </source>
</evidence>
<organism evidence="2 3">
    <name type="scientific">Aspergillus sergii</name>
    <dbReference type="NCBI Taxonomy" id="1034303"/>
    <lineage>
        <taxon>Eukaryota</taxon>
        <taxon>Fungi</taxon>
        <taxon>Dikarya</taxon>
        <taxon>Ascomycota</taxon>
        <taxon>Pezizomycotina</taxon>
        <taxon>Eurotiomycetes</taxon>
        <taxon>Eurotiomycetidae</taxon>
        <taxon>Eurotiales</taxon>
        <taxon>Aspergillaceae</taxon>
        <taxon>Aspergillus</taxon>
        <taxon>Aspergillus subgen. Circumdati</taxon>
    </lineage>
</organism>
<evidence type="ECO:0000256" key="1">
    <source>
        <dbReference type="SAM" id="Phobius"/>
    </source>
</evidence>
<keyword evidence="1" id="KW-1133">Transmembrane helix</keyword>
<reference evidence="3" key="1">
    <citation type="submission" date="2019-04" db="EMBL/GenBank/DDBJ databases">
        <title>Friends and foes A comparative genomics studyof 23 Aspergillus species from section Flavi.</title>
        <authorList>
            <consortium name="DOE Joint Genome Institute"/>
            <person name="Kjaerbolling I."/>
            <person name="Vesth T."/>
            <person name="Frisvad J.C."/>
            <person name="Nybo J.L."/>
            <person name="Theobald S."/>
            <person name="Kildgaard S."/>
            <person name="Isbrandt T."/>
            <person name="Kuo A."/>
            <person name="Sato A."/>
            <person name="Lyhne E.K."/>
            <person name="Kogle M.E."/>
            <person name="Wiebenga A."/>
            <person name="Kun R.S."/>
            <person name="Lubbers R.J."/>
            <person name="Makela M.R."/>
            <person name="Barry K."/>
            <person name="Chovatia M."/>
            <person name="Clum A."/>
            <person name="Daum C."/>
            <person name="Haridas S."/>
            <person name="He G."/>
            <person name="LaButti K."/>
            <person name="Lipzen A."/>
            <person name="Mondo S."/>
            <person name="Riley R."/>
            <person name="Salamov A."/>
            <person name="Simmons B.A."/>
            <person name="Magnuson J.K."/>
            <person name="Henrissat B."/>
            <person name="Mortensen U.H."/>
            <person name="Larsen T.O."/>
            <person name="Devries R.P."/>
            <person name="Grigoriev I.V."/>
            <person name="Machida M."/>
            <person name="Baker S.E."/>
            <person name="Andersen M.R."/>
        </authorList>
    </citation>
    <scope>NUCLEOTIDE SEQUENCE [LARGE SCALE GENOMIC DNA]</scope>
    <source>
        <strain evidence="3">CBS 130017</strain>
    </source>
</reference>
<keyword evidence="3" id="KW-1185">Reference proteome</keyword>
<keyword evidence="1" id="KW-0472">Membrane</keyword>
<proteinExistence type="predicted"/>
<feature type="transmembrane region" description="Helical" evidence="1">
    <location>
        <begin position="48"/>
        <end position="70"/>
    </location>
</feature>
<accession>A0A5N6WT91</accession>
<dbReference type="Proteomes" id="UP000325945">
    <property type="component" value="Unassembled WGS sequence"/>
</dbReference>
<dbReference type="AlphaFoldDB" id="A0A5N6WT91"/>
<dbReference type="EMBL" id="ML741821">
    <property type="protein sequence ID" value="KAE8324127.1"/>
    <property type="molecule type" value="Genomic_DNA"/>
</dbReference>
<name>A0A5N6WT91_9EURO</name>
<evidence type="ECO:0000313" key="3">
    <source>
        <dbReference type="Proteomes" id="UP000325945"/>
    </source>
</evidence>
<protein>
    <submittedName>
        <fullName evidence="2">Uncharacterized protein</fullName>
    </submittedName>
</protein>